<reference evidence="1 2" key="1">
    <citation type="journal article" date="2021" name="Nat. Plants">
        <title>The Taxus genome provides insights into paclitaxel biosynthesis.</title>
        <authorList>
            <person name="Xiong X."/>
            <person name="Gou J."/>
            <person name="Liao Q."/>
            <person name="Li Y."/>
            <person name="Zhou Q."/>
            <person name="Bi G."/>
            <person name="Li C."/>
            <person name="Du R."/>
            <person name="Wang X."/>
            <person name="Sun T."/>
            <person name="Guo L."/>
            <person name="Liang H."/>
            <person name="Lu P."/>
            <person name="Wu Y."/>
            <person name="Zhang Z."/>
            <person name="Ro D.K."/>
            <person name="Shang Y."/>
            <person name="Huang S."/>
            <person name="Yan J."/>
        </authorList>
    </citation>
    <scope>NUCLEOTIDE SEQUENCE [LARGE SCALE GENOMIC DNA]</scope>
    <source>
        <strain evidence="1">Ta-2019</strain>
    </source>
</reference>
<protein>
    <submittedName>
        <fullName evidence="1">Uncharacterized protein</fullName>
    </submittedName>
</protein>
<name>A0AA38F197_TAXCH</name>
<accession>A0AA38F197</accession>
<dbReference type="Proteomes" id="UP000824469">
    <property type="component" value="Unassembled WGS sequence"/>
</dbReference>
<gene>
    <name evidence="1" type="ORF">KI387_033416</name>
</gene>
<sequence length="58" mass="6704">MPDTQLLRLWCMPSDLEDIAVFLKIGVALEGMKALERKSLAIHVVRFMLISRDLYKLD</sequence>
<organism evidence="1 2">
    <name type="scientific">Taxus chinensis</name>
    <name type="common">Chinese yew</name>
    <name type="synonym">Taxus wallichiana var. chinensis</name>
    <dbReference type="NCBI Taxonomy" id="29808"/>
    <lineage>
        <taxon>Eukaryota</taxon>
        <taxon>Viridiplantae</taxon>
        <taxon>Streptophyta</taxon>
        <taxon>Embryophyta</taxon>
        <taxon>Tracheophyta</taxon>
        <taxon>Spermatophyta</taxon>
        <taxon>Pinopsida</taxon>
        <taxon>Pinidae</taxon>
        <taxon>Conifers II</taxon>
        <taxon>Cupressales</taxon>
        <taxon>Taxaceae</taxon>
        <taxon>Taxus</taxon>
    </lineage>
</organism>
<feature type="non-terminal residue" evidence="1">
    <location>
        <position position="58"/>
    </location>
</feature>
<comment type="caution">
    <text evidence="1">The sequence shown here is derived from an EMBL/GenBank/DDBJ whole genome shotgun (WGS) entry which is preliminary data.</text>
</comment>
<evidence type="ECO:0000313" key="2">
    <source>
        <dbReference type="Proteomes" id="UP000824469"/>
    </source>
</evidence>
<dbReference type="AlphaFoldDB" id="A0AA38F197"/>
<dbReference type="EMBL" id="JAHRHJ020003813">
    <property type="protein sequence ID" value="KAH9289299.1"/>
    <property type="molecule type" value="Genomic_DNA"/>
</dbReference>
<keyword evidence="2" id="KW-1185">Reference proteome</keyword>
<proteinExistence type="predicted"/>
<evidence type="ECO:0000313" key="1">
    <source>
        <dbReference type="EMBL" id="KAH9289299.1"/>
    </source>
</evidence>